<accession>A0A0E9T1Y2</accession>
<dbReference type="AlphaFoldDB" id="A0A0E9T1Y2"/>
<reference evidence="1" key="2">
    <citation type="journal article" date="2015" name="Fish Shellfish Immunol.">
        <title>Early steps in the European eel (Anguilla anguilla)-Vibrio vulnificus interaction in the gills: Role of the RtxA13 toxin.</title>
        <authorList>
            <person name="Callol A."/>
            <person name="Pajuelo D."/>
            <person name="Ebbesson L."/>
            <person name="Teles M."/>
            <person name="MacKenzie S."/>
            <person name="Amaro C."/>
        </authorList>
    </citation>
    <scope>NUCLEOTIDE SEQUENCE</scope>
</reference>
<proteinExistence type="predicted"/>
<dbReference type="EMBL" id="GBXM01061013">
    <property type="protein sequence ID" value="JAH47564.1"/>
    <property type="molecule type" value="Transcribed_RNA"/>
</dbReference>
<protein>
    <submittedName>
        <fullName evidence="1">Uncharacterized protein</fullName>
    </submittedName>
</protein>
<sequence>MTMPDFIQTQSGDPLP</sequence>
<reference evidence="1" key="1">
    <citation type="submission" date="2014-11" db="EMBL/GenBank/DDBJ databases">
        <authorList>
            <person name="Amaro Gonzalez C."/>
        </authorList>
    </citation>
    <scope>NUCLEOTIDE SEQUENCE</scope>
</reference>
<name>A0A0E9T1Y2_ANGAN</name>
<evidence type="ECO:0000313" key="1">
    <source>
        <dbReference type="EMBL" id="JAH47564.1"/>
    </source>
</evidence>
<organism evidence="1">
    <name type="scientific">Anguilla anguilla</name>
    <name type="common">European freshwater eel</name>
    <name type="synonym">Muraena anguilla</name>
    <dbReference type="NCBI Taxonomy" id="7936"/>
    <lineage>
        <taxon>Eukaryota</taxon>
        <taxon>Metazoa</taxon>
        <taxon>Chordata</taxon>
        <taxon>Craniata</taxon>
        <taxon>Vertebrata</taxon>
        <taxon>Euteleostomi</taxon>
        <taxon>Actinopterygii</taxon>
        <taxon>Neopterygii</taxon>
        <taxon>Teleostei</taxon>
        <taxon>Anguilliformes</taxon>
        <taxon>Anguillidae</taxon>
        <taxon>Anguilla</taxon>
    </lineage>
</organism>